<reference evidence="2" key="1">
    <citation type="submission" date="2020-05" db="EMBL/GenBank/DDBJ databases">
        <title>Mycena genomes resolve the evolution of fungal bioluminescence.</title>
        <authorList>
            <person name="Tsai I.J."/>
        </authorList>
    </citation>
    <scope>NUCLEOTIDE SEQUENCE</scope>
    <source>
        <strain evidence="2">160909Yilan</strain>
    </source>
</reference>
<organism evidence="2 3">
    <name type="scientific">Mycena sanguinolenta</name>
    <dbReference type="NCBI Taxonomy" id="230812"/>
    <lineage>
        <taxon>Eukaryota</taxon>
        <taxon>Fungi</taxon>
        <taxon>Dikarya</taxon>
        <taxon>Basidiomycota</taxon>
        <taxon>Agaricomycotina</taxon>
        <taxon>Agaricomycetes</taxon>
        <taxon>Agaricomycetidae</taxon>
        <taxon>Agaricales</taxon>
        <taxon>Marasmiineae</taxon>
        <taxon>Mycenaceae</taxon>
        <taxon>Mycena</taxon>
    </lineage>
</organism>
<evidence type="ECO:0000313" key="2">
    <source>
        <dbReference type="EMBL" id="KAF7342620.1"/>
    </source>
</evidence>
<feature type="region of interest" description="Disordered" evidence="1">
    <location>
        <begin position="199"/>
        <end position="239"/>
    </location>
</feature>
<sequence length="239" mass="26121">MPQRPNESTKAWHKRLLSHTGLQIGLMPPADKALFSQLINSPEPANDEEAPKKERRKSGKAAQAPQLEGSKTAGKRARSASAADTDNEDNGLAHAKKRKSTQLQTPATNNVSSDEDEHPKMQVPKCIPCTLRNSECVPASNGRQTVCKDCQSRKTRCDFANNCRTPPLPTVDKNGLFRRLEEMQETLRRIADSLAAGNAASVVPGPSNSSDDEDTPAVGPPVHAARKSWESRHLAFRQE</sequence>
<evidence type="ECO:0008006" key="4">
    <source>
        <dbReference type="Google" id="ProtNLM"/>
    </source>
</evidence>
<evidence type="ECO:0000256" key="1">
    <source>
        <dbReference type="SAM" id="MobiDB-lite"/>
    </source>
</evidence>
<evidence type="ECO:0000313" key="3">
    <source>
        <dbReference type="Proteomes" id="UP000623467"/>
    </source>
</evidence>
<feature type="region of interest" description="Disordered" evidence="1">
    <location>
        <begin position="33"/>
        <end position="121"/>
    </location>
</feature>
<accession>A0A8H6XLS3</accession>
<proteinExistence type="predicted"/>
<dbReference type="Proteomes" id="UP000623467">
    <property type="component" value="Unassembled WGS sequence"/>
</dbReference>
<feature type="compositionally biased region" description="Basic and acidic residues" evidence="1">
    <location>
        <begin position="227"/>
        <end position="239"/>
    </location>
</feature>
<comment type="caution">
    <text evidence="2">The sequence shown here is derived from an EMBL/GenBank/DDBJ whole genome shotgun (WGS) entry which is preliminary data.</text>
</comment>
<gene>
    <name evidence="2" type="ORF">MSAN_02018800</name>
</gene>
<protein>
    <recommendedName>
        <fullName evidence="4">Zn(2)-C6 fungal-type domain-containing protein</fullName>
    </recommendedName>
</protein>
<dbReference type="EMBL" id="JACAZH010000025">
    <property type="protein sequence ID" value="KAF7342620.1"/>
    <property type="molecule type" value="Genomic_DNA"/>
</dbReference>
<dbReference type="AlphaFoldDB" id="A0A8H6XLS3"/>
<feature type="compositionally biased region" description="Polar residues" evidence="1">
    <location>
        <begin position="101"/>
        <end position="112"/>
    </location>
</feature>
<keyword evidence="3" id="KW-1185">Reference proteome</keyword>
<name>A0A8H6XLS3_9AGAR</name>